<protein>
    <submittedName>
        <fullName evidence="3">Spore coat protein U domain-containing protein</fullName>
    </submittedName>
</protein>
<name>A0A848H018_9BURK</name>
<dbReference type="SMART" id="SM00972">
    <property type="entry name" value="SCPU"/>
    <property type="match status" value="1"/>
</dbReference>
<gene>
    <name evidence="3" type="ORF">HHL11_04310</name>
</gene>
<keyword evidence="4" id="KW-1185">Reference proteome</keyword>
<dbReference type="RefSeq" id="WP_169417205.1">
    <property type="nucleotide sequence ID" value="NZ_JABBFX010000001.1"/>
</dbReference>
<dbReference type="Proteomes" id="UP000541185">
    <property type="component" value="Unassembled WGS sequence"/>
</dbReference>
<proteinExistence type="predicted"/>
<reference evidence="3 4" key="1">
    <citation type="submission" date="2020-04" db="EMBL/GenBank/DDBJ databases">
        <title>Ramlibacter sp. G-1-2-2 isolated from soil.</title>
        <authorList>
            <person name="Dahal R.H."/>
        </authorList>
    </citation>
    <scope>NUCLEOTIDE SEQUENCE [LARGE SCALE GENOMIC DNA]</scope>
    <source>
        <strain evidence="3 4">G-1-2-2</strain>
    </source>
</reference>
<dbReference type="Pfam" id="PF05229">
    <property type="entry name" value="SCPU"/>
    <property type="match status" value="1"/>
</dbReference>
<keyword evidence="3" id="KW-0167">Capsid protein</keyword>
<organism evidence="3 4">
    <name type="scientific">Ramlibacter agri</name>
    <dbReference type="NCBI Taxonomy" id="2728837"/>
    <lineage>
        <taxon>Bacteria</taxon>
        <taxon>Pseudomonadati</taxon>
        <taxon>Pseudomonadota</taxon>
        <taxon>Betaproteobacteria</taxon>
        <taxon>Burkholderiales</taxon>
        <taxon>Comamonadaceae</taxon>
        <taxon>Ramlibacter</taxon>
    </lineage>
</organism>
<dbReference type="InterPro" id="IPR007893">
    <property type="entry name" value="Spore_coat_U/FanG"/>
</dbReference>
<feature type="chain" id="PRO_5032435067" evidence="1">
    <location>
        <begin position="23"/>
        <end position="163"/>
    </location>
</feature>
<dbReference type="AlphaFoldDB" id="A0A848H018"/>
<keyword evidence="3" id="KW-0946">Virion</keyword>
<dbReference type="PANTHER" id="PTHR37089">
    <property type="entry name" value="PROTEIN U-RELATED"/>
    <property type="match status" value="1"/>
</dbReference>
<dbReference type="SUPFAM" id="SSF49401">
    <property type="entry name" value="Bacterial adhesins"/>
    <property type="match status" value="1"/>
</dbReference>
<evidence type="ECO:0000313" key="4">
    <source>
        <dbReference type="Proteomes" id="UP000541185"/>
    </source>
</evidence>
<feature type="domain" description="Spore coat protein U/FanG" evidence="2">
    <location>
        <begin position="25"/>
        <end position="160"/>
    </location>
</feature>
<evidence type="ECO:0000259" key="2">
    <source>
        <dbReference type="Pfam" id="PF05229"/>
    </source>
</evidence>
<feature type="signal peptide" evidence="1">
    <location>
        <begin position="1"/>
        <end position="22"/>
    </location>
</feature>
<keyword evidence="1" id="KW-0732">Signal</keyword>
<comment type="caution">
    <text evidence="3">The sequence shown here is derived from an EMBL/GenBank/DDBJ whole genome shotgun (WGS) entry which is preliminary data.</text>
</comment>
<evidence type="ECO:0000313" key="3">
    <source>
        <dbReference type="EMBL" id="NML42962.1"/>
    </source>
</evidence>
<evidence type="ECO:0000256" key="1">
    <source>
        <dbReference type="SAM" id="SignalP"/>
    </source>
</evidence>
<dbReference type="InterPro" id="IPR053167">
    <property type="entry name" value="Spore_coat_component"/>
</dbReference>
<dbReference type="InterPro" id="IPR008966">
    <property type="entry name" value="Adhesion_dom_sf"/>
</dbReference>
<dbReference type="EMBL" id="JABBFX010000001">
    <property type="protein sequence ID" value="NML42962.1"/>
    <property type="molecule type" value="Genomic_DNA"/>
</dbReference>
<sequence length="163" mass="16407">MNLLLKLALLAAASGAMVGTYAATATQTFGVKLVVQESCSIGTTPTDVDFGTHTRQTTAVNTDAAGSLSINCSSGTPYTIALNGGLNATASTRQMLSGANVAAYVLYQDSARATPWGNGTTFGTTVSGTGTGAAVATPVYGRLTSLNFPAGTYSDTVTATVTY</sequence>
<accession>A0A848H018</accession>